<feature type="compositionally biased region" description="Low complexity" evidence="1">
    <location>
        <begin position="51"/>
        <end position="75"/>
    </location>
</feature>
<dbReference type="Proteomes" id="UP000037460">
    <property type="component" value="Unassembled WGS sequence"/>
</dbReference>
<evidence type="ECO:0000256" key="1">
    <source>
        <dbReference type="SAM" id="MobiDB-lite"/>
    </source>
</evidence>
<name>A0A0M0J479_9EUKA</name>
<keyword evidence="3" id="KW-1185">Reference proteome</keyword>
<organism evidence="2 3">
    <name type="scientific">Chrysochromulina tobinii</name>
    <dbReference type="NCBI Taxonomy" id="1460289"/>
    <lineage>
        <taxon>Eukaryota</taxon>
        <taxon>Haptista</taxon>
        <taxon>Haptophyta</taxon>
        <taxon>Prymnesiophyceae</taxon>
        <taxon>Prymnesiales</taxon>
        <taxon>Chrysochromulinaceae</taxon>
        <taxon>Chrysochromulina</taxon>
    </lineage>
</organism>
<accession>A0A0M0J479</accession>
<feature type="compositionally biased region" description="Gly residues" evidence="1">
    <location>
        <begin position="96"/>
        <end position="110"/>
    </location>
</feature>
<sequence length="125" mass="12691">MGSKPSSPEIRPEIEGSPEIRPEIEGSPEIRPEIEGSPSLPGSAAPARQHSSLPPSSASSALVPSSPSSISPMRSSRMRLRSNGRAVPGMLTGAVEVGGTGAEGRPGAAGEGHSVRKSGRDTLDS</sequence>
<gene>
    <name evidence="2" type="ORF">Ctob_003402</name>
</gene>
<evidence type="ECO:0000313" key="2">
    <source>
        <dbReference type="EMBL" id="KOO21290.1"/>
    </source>
</evidence>
<proteinExistence type="predicted"/>
<reference evidence="3" key="1">
    <citation type="journal article" date="2015" name="PLoS Genet.">
        <title>Genome Sequence and Transcriptome Analyses of Chrysochromulina tobin: Metabolic Tools for Enhanced Algal Fitness in the Prominent Order Prymnesiales (Haptophyceae).</title>
        <authorList>
            <person name="Hovde B.T."/>
            <person name="Deodato C.R."/>
            <person name="Hunsperger H.M."/>
            <person name="Ryken S.A."/>
            <person name="Yost W."/>
            <person name="Jha R.K."/>
            <person name="Patterson J."/>
            <person name="Monnat R.J. Jr."/>
            <person name="Barlow S.B."/>
            <person name="Starkenburg S.R."/>
            <person name="Cattolico R.A."/>
        </authorList>
    </citation>
    <scope>NUCLEOTIDE SEQUENCE</scope>
    <source>
        <strain evidence="3">CCMP291</strain>
    </source>
</reference>
<dbReference type="EMBL" id="JWZX01003375">
    <property type="protein sequence ID" value="KOO21290.1"/>
    <property type="molecule type" value="Genomic_DNA"/>
</dbReference>
<feature type="compositionally biased region" description="Basic and acidic residues" evidence="1">
    <location>
        <begin position="10"/>
        <end position="34"/>
    </location>
</feature>
<comment type="caution">
    <text evidence="2">The sequence shown here is derived from an EMBL/GenBank/DDBJ whole genome shotgun (WGS) entry which is preliminary data.</text>
</comment>
<evidence type="ECO:0000313" key="3">
    <source>
        <dbReference type="Proteomes" id="UP000037460"/>
    </source>
</evidence>
<protein>
    <submittedName>
        <fullName evidence="2">Uncharacterized protein</fullName>
    </submittedName>
</protein>
<feature type="region of interest" description="Disordered" evidence="1">
    <location>
        <begin position="1"/>
        <end position="125"/>
    </location>
</feature>
<dbReference type="AlphaFoldDB" id="A0A0M0J479"/>